<comment type="caution">
    <text evidence="3">The sequence shown here is derived from an EMBL/GenBank/DDBJ whole genome shotgun (WGS) entry which is preliminary data.</text>
</comment>
<evidence type="ECO:0000256" key="1">
    <source>
        <dbReference type="ARBA" id="ARBA00004328"/>
    </source>
</evidence>
<evidence type="ECO:0000313" key="4">
    <source>
        <dbReference type="Proteomes" id="UP000546244"/>
    </source>
</evidence>
<dbReference type="InterPro" id="IPR054612">
    <property type="entry name" value="Phage_capsid-like_C"/>
</dbReference>
<sequence length="391" mass="42816">MAMTNIQTKENENEINLKNAFLNAVKTGGTEEEQVEAFTKMAEAIQDNILEKAKNEVETRNVDNNVLAGRGANVLTAQETKYYNEVIAGNGFAGVTDLLPPTVFERVFEDLTVAHPLLSEINFVNTTATTEWIISIGDVGTAWWGQLCVEIKELLDNGFDKIQTGMYKLSAYIPVCNAMLDLGPAWLDRYVRTILAESMALGLEHGIVDGTGKDMPIGMMRDVDNVVSGEHTSKPATPLNDLTPATLASEIMLPLTNEGLKSVTDAILIINPADYWAKIFPATTYMTPQGVWVTGILPIPLKIIESVAVPVGKAVAGRARDYFMGIGSEQQIRTSTEYRLLDDETLYYSKQYANGRPKDNDSFLVFDITDLTTTPAINVNVVNPPATDTPS</sequence>
<dbReference type="AlphaFoldDB" id="A0A7X1A522"/>
<organism evidence="3 4">
    <name type="scientific">Listeria booriae</name>
    <dbReference type="NCBI Taxonomy" id="1552123"/>
    <lineage>
        <taxon>Bacteria</taxon>
        <taxon>Bacillati</taxon>
        <taxon>Bacillota</taxon>
        <taxon>Bacilli</taxon>
        <taxon>Bacillales</taxon>
        <taxon>Listeriaceae</taxon>
        <taxon>Listeria</taxon>
    </lineage>
</organism>
<dbReference type="Proteomes" id="UP000546244">
    <property type="component" value="Unassembled WGS sequence"/>
</dbReference>
<comment type="subcellular location">
    <subcellularLocation>
        <location evidence="1">Virion</location>
    </subcellularLocation>
</comment>
<reference evidence="3 4" key="1">
    <citation type="submission" date="2020-03" db="EMBL/GenBank/DDBJ databases">
        <title>Soil Listeria distribution.</title>
        <authorList>
            <person name="Liao J."/>
            <person name="Wiedmann M."/>
        </authorList>
    </citation>
    <scope>NUCLEOTIDE SEQUENCE [LARGE SCALE GENOMIC DNA]</scope>
    <source>
        <strain evidence="3 4">FSL L7-1850</strain>
    </source>
</reference>
<protein>
    <submittedName>
        <fullName evidence="3">Phage major capsid protein</fullName>
    </submittedName>
</protein>
<dbReference type="RefSeq" id="WP_376740932.1">
    <property type="nucleotide sequence ID" value="NZ_JAARMV010000001.1"/>
</dbReference>
<accession>A0A7X1A522</accession>
<evidence type="ECO:0000313" key="3">
    <source>
        <dbReference type="EMBL" id="MBC2370536.1"/>
    </source>
</evidence>
<dbReference type="InterPro" id="IPR024455">
    <property type="entry name" value="Phage_capsid"/>
</dbReference>
<name>A0A7X1A522_9LIST</name>
<dbReference type="SUPFAM" id="SSF56563">
    <property type="entry name" value="Major capsid protein gp5"/>
    <property type="match status" value="1"/>
</dbReference>
<dbReference type="Pfam" id="PF05065">
    <property type="entry name" value="Phage_capsid"/>
    <property type="match status" value="1"/>
</dbReference>
<gene>
    <name evidence="3" type="ORF">HBP98_00825</name>
</gene>
<proteinExistence type="predicted"/>
<feature type="domain" description="Phage capsid-like C-terminal" evidence="2">
    <location>
        <begin position="98"/>
        <end position="366"/>
    </location>
</feature>
<dbReference type="NCBIfam" id="TIGR01554">
    <property type="entry name" value="major_cap_HK97"/>
    <property type="match status" value="1"/>
</dbReference>
<evidence type="ECO:0000259" key="2">
    <source>
        <dbReference type="Pfam" id="PF05065"/>
    </source>
</evidence>
<dbReference type="EMBL" id="JAARMV010000001">
    <property type="protein sequence ID" value="MBC2370536.1"/>
    <property type="molecule type" value="Genomic_DNA"/>
</dbReference>